<dbReference type="PANTHER" id="PTHR42731:SF1">
    <property type="entry name" value="RADICAL SAM DOMAIN PROTEIN"/>
    <property type="match status" value="1"/>
</dbReference>
<dbReference type="SFLD" id="SFLDG01082">
    <property type="entry name" value="B12-binding_domain_containing"/>
    <property type="match status" value="1"/>
</dbReference>
<dbReference type="InterPro" id="IPR007197">
    <property type="entry name" value="rSAM"/>
</dbReference>
<dbReference type="PROSITE" id="PS51918">
    <property type="entry name" value="RADICAL_SAM"/>
    <property type="match status" value="1"/>
</dbReference>
<dbReference type="InterPro" id="IPR006638">
    <property type="entry name" value="Elp3/MiaA/NifB-like_rSAM"/>
</dbReference>
<evidence type="ECO:0000313" key="2">
    <source>
        <dbReference type="EMBL" id="GAA3652668.1"/>
    </source>
</evidence>
<dbReference type="Pfam" id="PF19864">
    <property type="entry name" value="Radical_SAM_N2"/>
    <property type="match status" value="1"/>
</dbReference>
<dbReference type="SFLD" id="SFLDS00029">
    <property type="entry name" value="Radical_SAM"/>
    <property type="match status" value="1"/>
</dbReference>
<name>A0ABP7B9Q7_9ACTN</name>
<dbReference type="CDD" id="cd01335">
    <property type="entry name" value="Radical_SAM"/>
    <property type="match status" value="1"/>
</dbReference>
<dbReference type="NCBIfam" id="TIGR03960">
    <property type="entry name" value="rSAM_fuse_unch"/>
    <property type="match status" value="1"/>
</dbReference>
<dbReference type="Proteomes" id="UP001500902">
    <property type="component" value="Unassembled WGS sequence"/>
</dbReference>
<dbReference type="EMBL" id="BAAAZP010000020">
    <property type="protein sequence ID" value="GAA3652668.1"/>
    <property type="molecule type" value="Genomic_DNA"/>
</dbReference>
<accession>A0ABP7B9Q7</accession>
<organism evidence="2 3">
    <name type="scientific">Nonomuraea antimicrobica</name>
    <dbReference type="NCBI Taxonomy" id="561173"/>
    <lineage>
        <taxon>Bacteria</taxon>
        <taxon>Bacillati</taxon>
        <taxon>Actinomycetota</taxon>
        <taxon>Actinomycetes</taxon>
        <taxon>Streptosporangiales</taxon>
        <taxon>Streptosporangiaceae</taxon>
        <taxon>Nonomuraea</taxon>
    </lineage>
</organism>
<gene>
    <name evidence="2" type="ORF">GCM10022224_014570</name>
</gene>
<evidence type="ECO:0000259" key="1">
    <source>
        <dbReference type="PROSITE" id="PS51918"/>
    </source>
</evidence>
<dbReference type="PANTHER" id="PTHR42731">
    <property type="entry name" value="SLL1084 PROTEIN"/>
    <property type="match status" value="1"/>
</dbReference>
<dbReference type="InterPro" id="IPR023404">
    <property type="entry name" value="rSAM_horseshoe"/>
</dbReference>
<dbReference type="RefSeq" id="WP_344874265.1">
    <property type="nucleotide sequence ID" value="NZ_BAAAZP010000020.1"/>
</dbReference>
<dbReference type="InterPro" id="IPR023862">
    <property type="entry name" value="CHP03960_rSAM"/>
</dbReference>
<sequence>MSVESIFPRLEALLPKVQKPIQYVGGELNSTVKEWDSADVRWALMYPDAYEVGLPNQGVAILYEILNELPGTLAERTYAVWPDLEKLMRSEGVPQFTVDAHRPVRAFDVLGVSFSTELGYTNMLTALDLAGIPLSAVDRGDDDPIVLAGGHAAFNPEPIADFLDAAVLGDGEQISIAITEVIREWKAEGRPGGRDELLMRLAESGGVYVPKFYDVDYHADGRIKRVAPNRPEVPWRVHKHTVMDLDEWPYPKKPLVPLAETVHERFSVEIFRGCTRGCRFCQAGMITRPVRERSITTIGAMVENGIKQSGFNEVGLLSLSSADHSEIGDVAKGLADRYEGTNTSLSLPSTRVDAFNIDLANEFSRNGRRSGLTFAPEGGSERMRKVINKMVTEEDLIRTVTTAYSQGWRQVKLYFMCGLPTEQDEDVLAIADLAKKVIRAGRETTGSRDIRCTVSIGGFVPKPHTPFQWAAQADHETVDRRLKALRDSLRGDREFGRAVGFRYHDGKPSIVEGLLSRGDRRVGAVIRAVWEDGGRFDGWSEHFSYERWMAAAEKAGVDVDWYTIREREENEVLPWDHLDAGLDREWLWQDWQEAVSGGEVEDCRWTPCYDCGVCPTMGTEIQIGPTGRKLLPLTVV</sequence>
<dbReference type="SMART" id="SM00729">
    <property type="entry name" value="Elp3"/>
    <property type="match status" value="1"/>
</dbReference>
<evidence type="ECO:0000313" key="3">
    <source>
        <dbReference type="Proteomes" id="UP001500902"/>
    </source>
</evidence>
<proteinExistence type="predicted"/>
<protein>
    <submittedName>
        <fullName evidence="2">TIGR03960 family B12-binding radical SAM protein</fullName>
    </submittedName>
</protein>
<dbReference type="Gene3D" id="3.80.30.20">
    <property type="entry name" value="tm_1862 like domain"/>
    <property type="match status" value="1"/>
</dbReference>
<dbReference type="InterPro" id="IPR045784">
    <property type="entry name" value="Radical_SAM_N2"/>
</dbReference>
<comment type="caution">
    <text evidence="2">The sequence shown here is derived from an EMBL/GenBank/DDBJ whole genome shotgun (WGS) entry which is preliminary data.</text>
</comment>
<keyword evidence="3" id="KW-1185">Reference proteome</keyword>
<dbReference type="Pfam" id="PF04055">
    <property type="entry name" value="Radical_SAM"/>
    <property type="match status" value="1"/>
</dbReference>
<dbReference type="InterPro" id="IPR058240">
    <property type="entry name" value="rSAM_sf"/>
</dbReference>
<feature type="domain" description="Radical SAM core" evidence="1">
    <location>
        <begin position="260"/>
        <end position="502"/>
    </location>
</feature>
<reference evidence="3" key="1">
    <citation type="journal article" date="2019" name="Int. J. Syst. Evol. Microbiol.">
        <title>The Global Catalogue of Microorganisms (GCM) 10K type strain sequencing project: providing services to taxonomists for standard genome sequencing and annotation.</title>
        <authorList>
            <consortium name="The Broad Institute Genomics Platform"/>
            <consortium name="The Broad Institute Genome Sequencing Center for Infectious Disease"/>
            <person name="Wu L."/>
            <person name="Ma J."/>
        </authorList>
    </citation>
    <scope>NUCLEOTIDE SEQUENCE [LARGE SCALE GENOMIC DNA]</scope>
    <source>
        <strain evidence="3">JCM 16904</strain>
    </source>
</reference>
<dbReference type="SUPFAM" id="SSF102114">
    <property type="entry name" value="Radical SAM enzymes"/>
    <property type="match status" value="1"/>
</dbReference>